<comment type="caution">
    <text evidence="1">The sequence shown here is derived from an EMBL/GenBank/DDBJ whole genome shotgun (WGS) entry which is preliminary data.</text>
</comment>
<evidence type="ECO:0000313" key="2">
    <source>
        <dbReference type="Proteomes" id="UP000011885"/>
    </source>
</evidence>
<dbReference type="EMBL" id="ANOH01000216">
    <property type="protein sequence ID" value="EMI55429.1"/>
    <property type="molecule type" value="Genomic_DNA"/>
</dbReference>
<dbReference type="Proteomes" id="UP000011885">
    <property type="component" value="Unassembled WGS sequence"/>
</dbReference>
<accession>M5U2D1</accession>
<gene>
    <name evidence="1" type="ORF">RSSM_03134</name>
</gene>
<dbReference type="OrthoDB" id="283568at2"/>
<dbReference type="RefSeq" id="WP_008679900.1">
    <property type="nucleotide sequence ID" value="NZ_ANOH01000216.1"/>
</dbReference>
<dbReference type="PATRIC" id="fig|1263870.3.peg.3324"/>
<keyword evidence="2" id="KW-1185">Reference proteome</keyword>
<evidence type="ECO:0000313" key="1">
    <source>
        <dbReference type="EMBL" id="EMI55429.1"/>
    </source>
</evidence>
<proteinExistence type="predicted"/>
<dbReference type="AlphaFoldDB" id="M5U2D1"/>
<reference evidence="1 2" key="1">
    <citation type="journal article" date="2013" name="Mar. Genomics">
        <title>Expression of sulfatases in Rhodopirellula baltica and the diversity of sulfatases in the genus Rhodopirellula.</title>
        <authorList>
            <person name="Wegner C.E."/>
            <person name="Richter-Heitmann T."/>
            <person name="Klindworth A."/>
            <person name="Klockow C."/>
            <person name="Richter M."/>
            <person name="Achstetter T."/>
            <person name="Glockner F.O."/>
            <person name="Harder J."/>
        </authorList>
    </citation>
    <scope>NUCLEOTIDE SEQUENCE [LARGE SCALE GENOMIC DNA]</scope>
    <source>
        <strain evidence="1 2">SM41</strain>
    </source>
</reference>
<organism evidence="1 2">
    <name type="scientific">Rhodopirellula sallentina SM41</name>
    <dbReference type="NCBI Taxonomy" id="1263870"/>
    <lineage>
        <taxon>Bacteria</taxon>
        <taxon>Pseudomonadati</taxon>
        <taxon>Planctomycetota</taxon>
        <taxon>Planctomycetia</taxon>
        <taxon>Pirellulales</taxon>
        <taxon>Pirellulaceae</taxon>
        <taxon>Rhodopirellula</taxon>
    </lineage>
</organism>
<sequence>MAIGPLADVSALHVDQLYDLYYAVAEKDHAFRLQSQYGSVTPPAGHCEFRPLSRESFTQRVLHYDSLGAGEIGQSLRTRLARQAAAYGVASTKQKVAKRAA</sequence>
<name>M5U2D1_9BACT</name>
<protein>
    <submittedName>
        <fullName evidence="1">Uncharacterized protein</fullName>
    </submittedName>
</protein>